<dbReference type="AlphaFoldDB" id="A0A1M6SES2"/>
<evidence type="ECO:0000256" key="1">
    <source>
        <dbReference type="SAM" id="MobiDB-lite"/>
    </source>
</evidence>
<evidence type="ECO:0000313" key="2">
    <source>
        <dbReference type="EMBL" id="SHK43186.1"/>
    </source>
</evidence>
<feature type="non-terminal residue" evidence="2">
    <location>
        <position position="1"/>
    </location>
</feature>
<organism evidence="2 3">
    <name type="scientific">Selenomonas ruminantium</name>
    <dbReference type="NCBI Taxonomy" id="971"/>
    <lineage>
        <taxon>Bacteria</taxon>
        <taxon>Bacillati</taxon>
        <taxon>Bacillota</taxon>
        <taxon>Negativicutes</taxon>
        <taxon>Selenomonadales</taxon>
        <taxon>Selenomonadaceae</taxon>
        <taxon>Selenomonas</taxon>
    </lineage>
</organism>
<feature type="compositionally biased region" description="Basic and acidic residues" evidence="1">
    <location>
        <begin position="7"/>
        <end position="33"/>
    </location>
</feature>
<dbReference type="EMBL" id="FRBC01000004">
    <property type="protein sequence ID" value="SHK43186.1"/>
    <property type="molecule type" value="Genomic_DNA"/>
</dbReference>
<accession>A0A1M6SES2</accession>
<protein>
    <submittedName>
        <fullName evidence="2">Uncharacterized protein</fullName>
    </submittedName>
</protein>
<evidence type="ECO:0000313" key="3">
    <source>
        <dbReference type="Proteomes" id="UP000184263"/>
    </source>
</evidence>
<proteinExistence type="predicted"/>
<feature type="region of interest" description="Disordered" evidence="1">
    <location>
        <begin position="1"/>
        <end position="72"/>
    </location>
</feature>
<reference evidence="2 3" key="1">
    <citation type="submission" date="2016-11" db="EMBL/GenBank/DDBJ databases">
        <authorList>
            <person name="Jaros S."/>
            <person name="Januszkiewicz K."/>
            <person name="Wedrychowicz H."/>
        </authorList>
    </citation>
    <scope>NUCLEOTIDE SEQUENCE [LARGE SCALE GENOMIC DNA]</scope>
    <source>
        <strain evidence="2 3">HD4</strain>
    </source>
</reference>
<feature type="compositionally biased region" description="Basic and acidic residues" evidence="1">
    <location>
        <begin position="45"/>
        <end position="58"/>
    </location>
</feature>
<dbReference type="RefSeq" id="WP_218587675.1">
    <property type="nucleotide sequence ID" value="NZ_FRBC01000004.1"/>
</dbReference>
<gene>
    <name evidence="2" type="ORF">SAMN05216582_10437</name>
</gene>
<sequence length="208" mass="23063">EPAVVPDKPKEEPAVVPDKPKEEPVVVPDKPKEPAVVPETPQRTSVERPQIDYLKNESRGGQGSYSLENRPDEGSVQKVLGLTVAKIPFGKKVNGQIYDYGTYQVTVEPQQVSLMPADKDIPVPKEIMPNQYREYTKPLFTKNGAAAFRLIYDGLTFAIHPVDESALRLLEAGDKARNVDVASQALHTAFKEMGLELEDIDAVYICFD</sequence>
<name>A0A1M6SES2_SELRU</name>
<dbReference type="Proteomes" id="UP000184263">
    <property type="component" value="Unassembled WGS sequence"/>
</dbReference>